<dbReference type="InterPro" id="IPR049945">
    <property type="entry name" value="AAA_22"/>
</dbReference>
<keyword evidence="3" id="KW-1185">Reference proteome</keyword>
<dbReference type="GO" id="GO:0016887">
    <property type="term" value="F:ATP hydrolysis activity"/>
    <property type="evidence" value="ECO:0007669"/>
    <property type="project" value="InterPro"/>
</dbReference>
<dbReference type="Gene3D" id="3.40.50.300">
    <property type="entry name" value="P-loop containing nucleotide triphosphate hydrolases"/>
    <property type="match status" value="1"/>
</dbReference>
<feature type="domain" description="ORC1/DEAH AAA+ ATPase" evidence="1">
    <location>
        <begin position="147"/>
        <end position="286"/>
    </location>
</feature>
<organism evidence="2 3">
    <name type="scientific">Falsibacillus pallidus</name>
    <dbReference type="NCBI Taxonomy" id="493781"/>
    <lineage>
        <taxon>Bacteria</taxon>
        <taxon>Bacillati</taxon>
        <taxon>Bacillota</taxon>
        <taxon>Bacilli</taxon>
        <taxon>Bacillales</taxon>
        <taxon>Bacillaceae</taxon>
        <taxon>Falsibacillus</taxon>
    </lineage>
</organism>
<evidence type="ECO:0000259" key="1">
    <source>
        <dbReference type="Pfam" id="PF13401"/>
    </source>
</evidence>
<dbReference type="SUPFAM" id="SSF52540">
    <property type="entry name" value="P-loop containing nucleoside triphosphate hydrolases"/>
    <property type="match status" value="1"/>
</dbReference>
<reference evidence="2 3" key="1">
    <citation type="submission" date="2018-07" db="EMBL/GenBank/DDBJ databases">
        <title>Genomic Encyclopedia of Type Strains, Phase IV (KMG-IV): sequencing the most valuable type-strain genomes for metagenomic binning, comparative biology and taxonomic classification.</title>
        <authorList>
            <person name="Goeker M."/>
        </authorList>
    </citation>
    <scope>NUCLEOTIDE SEQUENCE [LARGE SCALE GENOMIC DNA]</scope>
    <source>
        <strain evidence="2 3">DSM 25281</strain>
    </source>
</reference>
<comment type="caution">
    <text evidence="2">The sequence shown here is derived from an EMBL/GenBank/DDBJ whole genome shotgun (WGS) entry which is preliminary data.</text>
</comment>
<dbReference type="EMBL" id="QQAY01000021">
    <property type="protein sequence ID" value="RDI37524.1"/>
    <property type="molecule type" value="Genomic_DNA"/>
</dbReference>
<dbReference type="RefSeq" id="WP_245948531.1">
    <property type="nucleotide sequence ID" value="NZ_QQAY01000021.1"/>
</dbReference>
<accession>A0A370G4L3</accession>
<dbReference type="InterPro" id="IPR027417">
    <property type="entry name" value="P-loop_NTPase"/>
</dbReference>
<sequence length="575" mass="65746">MEEWSDNLNSLKGIHCKAEYNEQIIEEHKGNPFIEAIPSRVEVEDFYELLFSVPSFKDEYLELGVEDRLSLVQQIKPMFWLPFPGHYDKYRALYNMIKIGYQSRNPLLPMYNRQFAVGWDRIFETGLDQSGANLAGNIQTAQSHAEIGLSGMGKSKIYERILKTLFPQVIHHSQYNGKQLLMKQVTWLKIECPSGKSIGALTRNFYVAVDELLGTNYYEKFGEKGGTIDNLTKRMVKVAAQINLGVLIIDEIQNVHKAHSGGDERIINFITELVNTIGIPVIIIGTFKAMYLFEKSLANSRRAVSDMYLENITSFLEENSWEWNEFIENLWDQQYTIKYTPITAEIKHTMYILTLGIPDVAVKLFIHVQAKAILNGADEKISVSLINEVASKSLSILQRIFHKILSNYDPSYLEELEDIQPEWISFDEYYKKAKQSSLNLYKKRQNANTRAINQKSEGSILEELITFASNLINETEMAESLAKSVFDTSKKNGDKQSMFKQIAELAIGLGEKNSQNLNESLDIRKRVAKNPKPKLEEVDIRFIVKQGETRSLTAEESLIEAGIVKDCNELLNYVN</sequence>
<evidence type="ECO:0000313" key="3">
    <source>
        <dbReference type="Proteomes" id="UP000255326"/>
    </source>
</evidence>
<dbReference type="Proteomes" id="UP000255326">
    <property type="component" value="Unassembled WGS sequence"/>
</dbReference>
<protein>
    <submittedName>
        <fullName evidence="2">TniB protein</fullName>
    </submittedName>
</protein>
<gene>
    <name evidence="2" type="ORF">DFR59_12121</name>
</gene>
<name>A0A370G4L3_9BACI</name>
<dbReference type="Pfam" id="PF13401">
    <property type="entry name" value="AAA_22"/>
    <property type="match status" value="1"/>
</dbReference>
<dbReference type="AlphaFoldDB" id="A0A370G4L3"/>
<evidence type="ECO:0000313" key="2">
    <source>
        <dbReference type="EMBL" id="RDI37524.1"/>
    </source>
</evidence>
<proteinExistence type="predicted"/>